<dbReference type="SFLD" id="SFLDG01383">
    <property type="entry name" value="cyclic_pyranopterin_phosphate"/>
    <property type="match status" value="1"/>
</dbReference>
<feature type="binding site" evidence="10">
    <location>
        <position position="256"/>
    </location>
    <ligand>
        <name>[4Fe-4S] cluster</name>
        <dbReference type="ChEBI" id="CHEBI:49883"/>
        <label>2</label>
        <note>4Fe-4S-substrate</note>
    </ligand>
</feature>
<evidence type="ECO:0000256" key="6">
    <source>
        <dbReference type="ARBA" id="ARBA00023014"/>
    </source>
</evidence>
<comment type="function">
    <text evidence="10">Catalyzes the cyclization of GTP to (8S)-3',8-cyclo-7,8-dihydroguanosine 5'-triphosphate.</text>
</comment>
<evidence type="ECO:0000256" key="2">
    <source>
        <dbReference type="ARBA" id="ARBA00022691"/>
    </source>
</evidence>
<protein>
    <recommendedName>
        <fullName evidence="10">GTP 3',8-cyclase</fullName>
        <ecNumber evidence="10">4.1.99.22</ecNumber>
    </recommendedName>
    <alternativeName>
        <fullName evidence="10">Molybdenum cofactor biosynthesis protein A</fullName>
    </alternativeName>
</protein>
<dbReference type="GO" id="GO:0061799">
    <property type="term" value="F:cyclic pyranopterin monophosphate synthase activity"/>
    <property type="evidence" value="ECO:0007669"/>
    <property type="project" value="TreeGrafter"/>
</dbReference>
<dbReference type="GO" id="GO:0051539">
    <property type="term" value="F:4 iron, 4 sulfur cluster binding"/>
    <property type="evidence" value="ECO:0007669"/>
    <property type="project" value="UniProtKB-UniRule"/>
</dbReference>
<feature type="binding site" evidence="10">
    <location>
        <position position="273"/>
    </location>
    <ligand>
        <name>[4Fe-4S] cluster</name>
        <dbReference type="ChEBI" id="CHEBI:49883"/>
        <label>2</label>
        <note>4Fe-4S-substrate</note>
    </ligand>
</feature>
<keyword evidence="2 10" id="KW-0949">S-adenosyl-L-methionine</keyword>
<dbReference type="NCBIfam" id="NF001199">
    <property type="entry name" value="PRK00164.2-1"/>
    <property type="match status" value="1"/>
</dbReference>
<dbReference type="SMART" id="SM00729">
    <property type="entry name" value="Elp3"/>
    <property type="match status" value="1"/>
</dbReference>
<feature type="binding site" evidence="10">
    <location>
        <position position="30"/>
    </location>
    <ligand>
        <name>S-adenosyl-L-methionine</name>
        <dbReference type="ChEBI" id="CHEBI:59789"/>
    </ligand>
</feature>
<dbReference type="AlphaFoldDB" id="A0A5D0MHH7"/>
<dbReference type="CDD" id="cd21117">
    <property type="entry name" value="Twitch_MoaA"/>
    <property type="match status" value="1"/>
</dbReference>
<feature type="binding site" evidence="10">
    <location>
        <position position="67"/>
    </location>
    <ligand>
        <name>GTP</name>
        <dbReference type="ChEBI" id="CHEBI:37565"/>
    </ligand>
</feature>
<feature type="binding site" evidence="10">
    <location>
        <position position="24"/>
    </location>
    <ligand>
        <name>[4Fe-4S] cluster</name>
        <dbReference type="ChEBI" id="CHEBI:49883"/>
        <label>1</label>
        <note>4Fe-4S-S-AdoMet</note>
    </ligand>
</feature>
<dbReference type="EMBL" id="VSIV01000194">
    <property type="protein sequence ID" value="TYB33127.1"/>
    <property type="molecule type" value="Genomic_DNA"/>
</dbReference>
<dbReference type="GO" id="GO:0006777">
    <property type="term" value="P:Mo-molybdopterin cofactor biosynthetic process"/>
    <property type="evidence" value="ECO:0007669"/>
    <property type="project" value="UniProtKB-UniRule"/>
</dbReference>
<dbReference type="InterPro" id="IPR040064">
    <property type="entry name" value="MoaA-like"/>
</dbReference>
<evidence type="ECO:0000256" key="3">
    <source>
        <dbReference type="ARBA" id="ARBA00022723"/>
    </source>
</evidence>
<dbReference type="InterPro" id="IPR013785">
    <property type="entry name" value="Aldolase_TIM"/>
</dbReference>
<dbReference type="PANTHER" id="PTHR22960:SF0">
    <property type="entry name" value="MOLYBDENUM COFACTOR BIOSYNTHESIS PROTEIN 1"/>
    <property type="match status" value="1"/>
</dbReference>
<evidence type="ECO:0000256" key="8">
    <source>
        <dbReference type="ARBA" id="ARBA00023150"/>
    </source>
</evidence>
<feature type="binding site" evidence="10">
    <location>
        <position position="193"/>
    </location>
    <ligand>
        <name>S-adenosyl-L-methionine</name>
        <dbReference type="ChEBI" id="CHEBI:59789"/>
    </ligand>
</feature>
<keyword evidence="5 10" id="KW-0408">Iron</keyword>
<feature type="binding site" evidence="10">
    <location>
        <position position="98"/>
    </location>
    <ligand>
        <name>GTP</name>
        <dbReference type="ChEBI" id="CHEBI:37565"/>
    </ligand>
</feature>
<dbReference type="SFLD" id="SFLDG01067">
    <property type="entry name" value="SPASM/twitch_domain_containing"/>
    <property type="match status" value="1"/>
</dbReference>
<dbReference type="GO" id="GO:0005525">
    <property type="term" value="F:GTP binding"/>
    <property type="evidence" value="ECO:0007669"/>
    <property type="project" value="UniProtKB-UniRule"/>
</dbReference>
<comment type="pathway">
    <text evidence="10">Cofactor biosynthesis; molybdopterin biosynthesis.</text>
</comment>
<comment type="catalytic activity">
    <reaction evidence="10">
        <text>GTP + AH2 + S-adenosyl-L-methionine = (8S)-3',8-cyclo-7,8-dihydroguanosine 5'-triphosphate + 5'-deoxyadenosine + L-methionine + A + H(+)</text>
        <dbReference type="Rhea" id="RHEA:49576"/>
        <dbReference type="ChEBI" id="CHEBI:13193"/>
        <dbReference type="ChEBI" id="CHEBI:15378"/>
        <dbReference type="ChEBI" id="CHEBI:17319"/>
        <dbReference type="ChEBI" id="CHEBI:17499"/>
        <dbReference type="ChEBI" id="CHEBI:37565"/>
        <dbReference type="ChEBI" id="CHEBI:57844"/>
        <dbReference type="ChEBI" id="CHEBI:59789"/>
        <dbReference type="ChEBI" id="CHEBI:131766"/>
        <dbReference type="EC" id="4.1.99.22"/>
    </reaction>
</comment>
<dbReference type="Pfam" id="PF06463">
    <property type="entry name" value="Mob_synth_C"/>
    <property type="match status" value="1"/>
</dbReference>
<sequence length="329" mass="37399">MSEDLKDKFGRSYKYLRISVTDRCNFKCKYCIPNDDFQYLSHNKILSYEEMLLAVDAFAKLGVNKVRITGGEPLVRKNISFFLKKVKDIPGIREVTLTTNGSLLHRFAKDIHEAGINRINVSLDSLCEDRYSFITGGFDLKTIINGINIAKEEGIKPIKVNTVIIRGFNDDEIIDFCDFAGNNDIVVRFIEFMPIGNSAGWHKDNIITGKEIIDIISKKYSLEKVQRKAMEGPAKNFKLSGGGMIGVITPISQHFCSECDKIRLTADGKIRPCLLSDDEVDVREVIRNGGVEDIKRRIRESLNIKQERHHLSNRSCRELYKRTMSRIGG</sequence>
<dbReference type="GO" id="GO:0061798">
    <property type="term" value="F:GTP 3',8'-cyclase activity"/>
    <property type="evidence" value="ECO:0007669"/>
    <property type="project" value="UniProtKB-UniRule"/>
</dbReference>
<evidence type="ECO:0000256" key="9">
    <source>
        <dbReference type="ARBA" id="ARBA00023239"/>
    </source>
</evidence>
<comment type="similarity">
    <text evidence="10">Belongs to the radical SAM superfamily. MoaA family.</text>
</comment>
<comment type="caution">
    <text evidence="12">The sequence shown here is derived from an EMBL/GenBank/DDBJ whole genome shotgun (WGS) entry which is preliminary data.</text>
</comment>
<keyword evidence="1 10" id="KW-0004">4Fe-4S</keyword>
<feature type="binding site" evidence="10">
    <location>
        <begin position="261"/>
        <end position="263"/>
    </location>
    <ligand>
        <name>GTP</name>
        <dbReference type="ChEBI" id="CHEBI:37565"/>
    </ligand>
</feature>
<evidence type="ECO:0000313" key="13">
    <source>
        <dbReference type="Proteomes" id="UP000323337"/>
    </source>
</evidence>
<dbReference type="InterPro" id="IPR050105">
    <property type="entry name" value="MoCo_biosynth_MoaA/MoaC"/>
</dbReference>
<keyword evidence="7 10" id="KW-0342">GTP-binding</keyword>
<dbReference type="NCBIfam" id="TIGR02666">
    <property type="entry name" value="moaA"/>
    <property type="match status" value="1"/>
</dbReference>
<dbReference type="GO" id="GO:0046872">
    <property type="term" value="F:metal ion binding"/>
    <property type="evidence" value="ECO:0007669"/>
    <property type="project" value="UniProtKB-KW"/>
</dbReference>
<evidence type="ECO:0000256" key="7">
    <source>
        <dbReference type="ARBA" id="ARBA00023134"/>
    </source>
</evidence>
<feature type="binding site" evidence="10">
    <location>
        <position position="71"/>
    </location>
    <ligand>
        <name>S-adenosyl-L-methionine</name>
        <dbReference type="ChEBI" id="CHEBI:59789"/>
    </ligand>
</feature>
<feature type="binding site" evidence="10">
    <location>
        <position position="259"/>
    </location>
    <ligand>
        <name>[4Fe-4S] cluster</name>
        <dbReference type="ChEBI" id="CHEBI:49883"/>
        <label>2</label>
        <note>4Fe-4S-substrate</note>
    </ligand>
</feature>
<dbReference type="PROSITE" id="PS51918">
    <property type="entry name" value="RADICAL_SAM"/>
    <property type="match status" value="1"/>
</dbReference>
<dbReference type="InterPro" id="IPR010505">
    <property type="entry name" value="MoaA_twitch"/>
</dbReference>
<evidence type="ECO:0000313" key="12">
    <source>
        <dbReference type="EMBL" id="TYB33127.1"/>
    </source>
</evidence>
<organism evidence="12 13">
    <name type="scientific">Flexistipes sinusarabici</name>
    <dbReference type="NCBI Taxonomy" id="2352"/>
    <lineage>
        <taxon>Bacteria</taxon>
        <taxon>Pseudomonadati</taxon>
        <taxon>Deferribacterota</taxon>
        <taxon>Deferribacteres</taxon>
        <taxon>Deferribacterales</taxon>
        <taxon>Flexistipitaceae</taxon>
        <taxon>Flexistipes</taxon>
    </lineage>
</organism>
<feature type="binding site" evidence="10">
    <location>
        <position position="28"/>
    </location>
    <ligand>
        <name>[4Fe-4S] cluster</name>
        <dbReference type="ChEBI" id="CHEBI:49883"/>
        <label>1</label>
        <note>4Fe-4S-S-AdoMet</note>
    </ligand>
</feature>
<evidence type="ECO:0000256" key="5">
    <source>
        <dbReference type="ARBA" id="ARBA00023004"/>
    </source>
</evidence>
<evidence type="ECO:0000259" key="11">
    <source>
        <dbReference type="PROSITE" id="PS51918"/>
    </source>
</evidence>
<keyword evidence="8 10" id="KW-0501">Molybdenum cofactor biosynthesis</keyword>
<dbReference type="PANTHER" id="PTHR22960">
    <property type="entry name" value="MOLYBDOPTERIN COFACTOR SYNTHESIS PROTEIN A"/>
    <property type="match status" value="1"/>
</dbReference>
<keyword evidence="3 10" id="KW-0479">Metal-binding</keyword>
<dbReference type="RefSeq" id="WP_303701355.1">
    <property type="nucleotide sequence ID" value="NZ_VSIV01000194.1"/>
</dbReference>
<name>A0A5D0MHH7_FLESI</name>
<dbReference type="Pfam" id="PF04055">
    <property type="entry name" value="Radical_SAM"/>
    <property type="match status" value="1"/>
</dbReference>
<dbReference type="InterPro" id="IPR006638">
    <property type="entry name" value="Elp3/MiaA/NifB-like_rSAM"/>
</dbReference>
<feature type="binding site" evidence="10">
    <location>
        <position position="17"/>
    </location>
    <ligand>
        <name>GTP</name>
        <dbReference type="ChEBI" id="CHEBI:37565"/>
    </ligand>
</feature>
<dbReference type="EC" id="4.1.99.22" evidence="10"/>
<reference evidence="12 13" key="1">
    <citation type="submission" date="2019-08" db="EMBL/GenBank/DDBJ databases">
        <title>Genomic characterization of a novel candidate phylum (ARYD3) from a high temperature, high salinity tertiary oil reservoir in north central Oklahoma, USA.</title>
        <authorList>
            <person name="Youssef N.H."/>
            <person name="Yadav A."/>
            <person name="Elshahed M.S."/>
        </authorList>
    </citation>
    <scope>NUCLEOTIDE SEQUENCE [LARGE SCALE GENOMIC DNA]</scope>
    <source>
        <strain evidence="12">ARYD1</strain>
    </source>
</reference>
<keyword evidence="4 10" id="KW-0547">Nucleotide-binding</keyword>
<feature type="binding site" evidence="10">
    <location>
        <position position="31"/>
    </location>
    <ligand>
        <name>[4Fe-4S] cluster</name>
        <dbReference type="ChEBI" id="CHEBI:49883"/>
        <label>1</label>
        <note>4Fe-4S-S-AdoMet</note>
    </ligand>
</feature>
<dbReference type="GO" id="GO:1904047">
    <property type="term" value="F:S-adenosyl-L-methionine binding"/>
    <property type="evidence" value="ECO:0007669"/>
    <property type="project" value="UniProtKB-UniRule"/>
</dbReference>
<comment type="cofactor">
    <cofactor evidence="10">
        <name>[4Fe-4S] cluster</name>
        <dbReference type="ChEBI" id="CHEBI:49883"/>
    </cofactor>
    <text evidence="10">Binds 2 [4Fe-4S] clusters. Binds 1 [4Fe-4S] cluster coordinated with 3 cysteines and an exchangeable S-adenosyl-L-methionine and 1 [4Fe-4S] cluster coordinated with 3 cysteines and the GTP-derived substrate.</text>
</comment>
<accession>A0A5D0MHH7</accession>
<dbReference type="SFLD" id="SFLDG01386">
    <property type="entry name" value="main_SPASM_domain-containing"/>
    <property type="match status" value="1"/>
</dbReference>
<dbReference type="Gene3D" id="3.20.20.70">
    <property type="entry name" value="Aldolase class I"/>
    <property type="match status" value="1"/>
</dbReference>
<keyword evidence="9 10" id="KW-0456">Lyase</keyword>
<feature type="binding site" evidence="10">
    <location>
        <position position="159"/>
    </location>
    <ligand>
        <name>GTP</name>
        <dbReference type="ChEBI" id="CHEBI:37565"/>
    </ligand>
</feature>
<dbReference type="CDD" id="cd01335">
    <property type="entry name" value="Radical_SAM"/>
    <property type="match status" value="1"/>
</dbReference>
<gene>
    <name evidence="10 12" type="primary">moaA</name>
    <name evidence="12" type="ORF">FXF49_07930</name>
</gene>
<dbReference type="UniPathway" id="UPA00344"/>
<dbReference type="Proteomes" id="UP000323337">
    <property type="component" value="Unassembled WGS sequence"/>
</dbReference>
<dbReference type="InterPro" id="IPR058240">
    <property type="entry name" value="rSAM_sf"/>
</dbReference>
<feature type="binding site" evidence="10">
    <location>
        <position position="122"/>
    </location>
    <ligand>
        <name>S-adenosyl-L-methionine</name>
        <dbReference type="ChEBI" id="CHEBI:59789"/>
    </ligand>
</feature>
<evidence type="ECO:0000256" key="1">
    <source>
        <dbReference type="ARBA" id="ARBA00022485"/>
    </source>
</evidence>
<evidence type="ECO:0000256" key="10">
    <source>
        <dbReference type="HAMAP-Rule" id="MF_01225"/>
    </source>
</evidence>
<evidence type="ECO:0000256" key="4">
    <source>
        <dbReference type="ARBA" id="ARBA00022741"/>
    </source>
</evidence>
<dbReference type="SUPFAM" id="SSF102114">
    <property type="entry name" value="Radical SAM enzymes"/>
    <property type="match status" value="1"/>
</dbReference>
<dbReference type="SFLD" id="SFLDS00029">
    <property type="entry name" value="Radical_SAM"/>
    <property type="match status" value="1"/>
</dbReference>
<keyword evidence="6 10" id="KW-0411">Iron-sulfur</keyword>
<proteinExistence type="inferred from homology"/>
<dbReference type="HAMAP" id="MF_01225_B">
    <property type="entry name" value="MoaA_B"/>
    <property type="match status" value="1"/>
</dbReference>
<dbReference type="InterPro" id="IPR007197">
    <property type="entry name" value="rSAM"/>
</dbReference>
<comment type="subunit">
    <text evidence="10">Monomer and homodimer.</text>
</comment>
<dbReference type="InterPro" id="IPR013483">
    <property type="entry name" value="MoaA"/>
</dbReference>
<feature type="domain" description="Radical SAM core" evidence="11">
    <location>
        <begin position="8"/>
        <end position="234"/>
    </location>
</feature>